<keyword evidence="2" id="KW-0966">Cell projection</keyword>
<feature type="compositionally biased region" description="Polar residues" evidence="1">
    <location>
        <begin position="1"/>
        <end position="14"/>
    </location>
</feature>
<evidence type="ECO:0000313" key="2">
    <source>
        <dbReference type="EMBL" id="MDO3721689.1"/>
    </source>
</evidence>
<keyword evidence="3" id="KW-1185">Reference proteome</keyword>
<dbReference type="EMBL" id="JAUMIS010000001">
    <property type="protein sequence ID" value="MDO3721689.1"/>
    <property type="molecule type" value="Genomic_DNA"/>
</dbReference>
<evidence type="ECO:0000256" key="1">
    <source>
        <dbReference type="SAM" id="MobiDB-lite"/>
    </source>
</evidence>
<dbReference type="RefSeq" id="WP_302909520.1">
    <property type="nucleotide sequence ID" value="NZ_JAUMIS010000001.1"/>
</dbReference>
<evidence type="ECO:0000313" key="3">
    <source>
        <dbReference type="Proteomes" id="UP001168640"/>
    </source>
</evidence>
<accession>A0ABT8W0B8</accession>
<name>A0ABT8W0B8_9GAMM</name>
<comment type="caution">
    <text evidence="2">The sequence shown here is derived from an EMBL/GenBank/DDBJ whole genome shotgun (WGS) entry which is preliminary data.</text>
</comment>
<feature type="region of interest" description="Disordered" evidence="1">
    <location>
        <begin position="1"/>
        <end position="37"/>
    </location>
</feature>
<dbReference type="Proteomes" id="UP001168640">
    <property type="component" value="Unassembled WGS sequence"/>
</dbReference>
<sequence length="51" mass="5730">MNRTGTGQPTSIKGQQALRDTAKKRPHQVYEEQQSGESVTGVLLIEFVMQR</sequence>
<reference evidence="2" key="1">
    <citation type="submission" date="2023-07" db="EMBL/GenBank/DDBJ databases">
        <title>Marinobacter sp. chi1 genome sequencing and assembly.</title>
        <authorList>
            <person name="Park S."/>
        </authorList>
    </citation>
    <scope>NUCLEOTIDE SEQUENCE</scope>
    <source>
        <strain evidence="2">Chi1</strain>
    </source>
</reference>
<proteinExistence type="predicted"/>
<protein>
    <submittedName>
        <fullName evidence="2">Flagellar basal body-associated FliL family protein</fullName>
    </submittedName>
</protein>
<keyword evidence="2" id="KW-0282">Flagellum</keyword>
<organism evidence="2 3">
    <name type="scientific">Marinobacter suaedae</name>
    <dbReference type="NCBI Taxonomy" id="3057675"/>
    <lineage>
        <taxon>Bacteria</taxon>
        <taxon>Pseudomonadati</taxon>
        <taxon>Pseudomonadota</taxon>
        <taxon>Gammaproteobacteria</taxon>
        <taxon>Pseudomonadales</taxon>
        <taxon>Marinobacteraceae</taxon>
        <taxon>Marinobacter</taxon>
    </lineage>
</organism>
<gene>
    <name evidence="2" type="ORF">QVZ43_08120</name>
</gene>
<keyword evidence="2" id="KW-0969">Cilium</keyword>